<gene>
    <name evidence="2" type="ORF">H2136_06865</name>
</gene>
<accession>A0A926FHF4</accession>
<protein>
    <submittedName>
        <fullName evidence="2">Uncharacterized protein</fullName>
    </submittedName>
</protein>
<sequence length="94" mass="10271">MDQAVELIQQESEACQTMLHDLLRAIEDKPVAGLILGKFSRARELGVELVLIPIRRWASTRRRCRRISSPSSATCWTTASAPPGPGASSARHGC</sequence>
<name>A0A926FHF4_AERHY</name>
<organism evidence="2">
    <name type="scientific">Aeromonas hydrophila</name>
    <dbReference type="NCBI Taxonomy" id="644"/>
    <lineage>
        <taxon>Bacteria</taxon>
        <taxon>Pseudomonadati</taxon>
        <taxon>Pseudomonadota</taxon>
        <taxon>Gammaproteobacteria</taxon>
        <taxon>Aeromonadales</taxon>
        <taxon>Aeromonadaceae</taxon>
        <taxon>Aeromonas</taxon>
    </lineage>
</organism>
<feature type="region of interest" description="Disordered" evidence="1">
    <location>
        <begin position="70"/>
        <end position="94"/>
    </location>
</feature>
<proteinExistence type="predicted"/>
<dbReference type="AlphaFoldDB" id="A0A926FHF4"/>
<dbReference type="EMBL" id="JACLAN010000002">
    <property type="protein sequence ID" value="MBC8673916.1"/>
    <property type="molecule type" value="Genomic_DNA"/>
</dbReference>
<evidence type="ECO:0000256" key="1">
    <source>
        <dbReference type="SAM" id="MobiDB-lite"/>
    </source>
</evidence>
<evidence type="ECO:0000313" key="2">
    <source>
        <dbReference type="EMBL" id="MBC8673916.1"/>
    </source>
</evidence>
<comment type="caution">
    <text evidence="2">The sequence shown here is derived from an EMBL/GenBank/DDBJ whole genome shotgun (WGS) entry which is preliminary data.</text>
</comment>
<reference evidence="2" key="1">
    <citation type="submission" date="2020-07" db="EMBL/GenBank/DDBJ databases">
        <title>Carbapenem Resistant Aeromonas hydrophila Carrying blacphA7 Isolated from Two Solid Organ Transplant Patients.</title>
        <authorList>
            <person name="Hilt E."/>
            <person name="Fitzwater S.P."/>
            <person name="Ward K."/>
            <person name="De St Maurice A."/>
            <person name="Chandrasekaran S."/>
            <person name="Garner O.B."/>
            <person name="Yang S."/>
        </authorList>
    </citation>
    <scope>NUCLEOTIDE SEQUENCE</scope>
    <source>
        <strain evidence="2">B-1</strain>
    </source>
</reference>